<name>J3NV24_GAET3</name>
<proteinExistence type="predicted"/>
<sequence>MESETVPAAMFPDGPLFNDQFGHGDNSTCRFTSFPKLPAEIRAKIWQDAIAQLPHRLLCFTATYGQDAPSVMLRPPPLYDGHDPRFPVSDQNFGEDTGDDPAVFAALARRRRLAWSALSPAFLRVNAECRAEYLSVYRVPVPCERGGRLTVHISPDLDLIDFFPIVPEGTDDYNEDPTTFCGGLFVDFLVGLRARDPKLVGITRLSLGGQWRGTWGRSEHFGSHLYARGFLCTLWPSHIQEMRPDTPESADIFASIIKGLKLSLHIRNLRCWTLWNRDGREYGMPEAEAHFGVSIPIRPDIHHDDSREESPITPSCEACAYRKDLESTPAVTTFTWLDQDPRPYARLDLQQFQTLDHPTRCTRDWLAFEERFGIQRDSNDPFQFLIAFGHESGKIIDRGCATAHLDREWKSWLDQTAGLGYPSSLGTLLDPDEAQIVLRDALPVFGLWVFPCYAFGEATVDGPGIRYSEDVVTNLSNTPPQLLVADLA</sequence>
<dbReference type="Proteomes" id="UP000006039">
    <property type="component" value="Unassembled WGS sequence"/>
</dbReference>
<dbReference type="EnsemblFungi" id="EJT75196">
    <property type="protein sequence ID" value="EJT75196"/>
    <property type="gene ID" value="GGTG_05133"/>
</dbReference>
<evidence type="ECO:0000313" key="4">
    <source>
        <dbReference type="Proteomes" id="UP000006039"/>
    </source>
</evidence>
<dbReference type="EMBL" id="GL385397">
    <property type="protein sequence ID" value="EJT75196.1"/>
    <property type="molecule type" value="Genomic_DNA"/>
</dbReference>
<dbReference type="OrthoDB" id="3469466at2759"/>
<keyword evidence="4" id="KW-1185">Reference proteome</keyword>
<reference evidence="4" key="1">
    <citation type="submission" date="2010-07" db="EMBL/GenBank/DDBJ databases">
        <title>The genome sequence of Gaeumannomyces graminis var. tritici strain R3-111a-1.</title>
        <authorList>
            <consortium name="The Broad Institute Genome Sequencing Platform"/>
            <person name="Ma L.-J."/>
            <person name="Dead R."/>
            <person name="Young S."/>
            <person name="Zeng Q."/>
            <person name="Koehrsen M."/>
            <person name="Alvarado L."/>
            <person name="Berlin A."/>
            <person name="Chapman S.B."/>
            <person name="Chen Z."/>
            <person name="Freedman E."/>
            <person name="Gellesch M."/>
            <person name="Goldberg J."/>
            <person name="Griggs A."/>
            <person name="Gujja S."/>
            <person name="Heilman E.R."/>
            <person name="Heiman D."/>
            <person name="Hepburn T."/>
            <person name="Howarth C."/>
            <person name="Jen D."/>
            <person name="Larson L."/>
            <person name="Mehta T."/>
            <person name="Neiman D."/>
            <person name="Pearson M."/>
            <person name="Roberts A."/>
            <person name="Saif S."/>
            <person name="Shea T."/>
            <person name="Shenoy N."/>
            <person name="Sisk P."/>
            <person name="Stolte C."/>
            <person name="Sykes S."/>
            <person name="Walk T."/>
            <person name="White J."/>
            <person name="Yandava C."/>
            <person name="Haas B."/>
            <person name="Nusbaum C."/>
            <person name="Birren B."/>
        </authorList>
    </citation>
    <scope>NUCLEOTIDE SEQUENCE [LARGE SCALE GENOMIC DNA]</scope>
    <source>
        <strain evidence="4">R3-111a-1</strain>
    </source>
</reference>
<dbReference type="HOGENOM" id="CLU_045008_0_0_1"/>
<dbReference type="Pfam" id="PF20150">
    <property type="entry name" value="2EXR"/>
    <property type="match status" value="1"/>
</dbReference>
<dbReference type="RefSeq" id="XP_009221196.1">
    <property type="nucleotide sequence ID" value="XM_009222932.1"/>
</dbReference>
<dbReference type="AlphaFoldDB" id="J3NV24"/>
<accession>J3NV24</accession>
<feature type="domain" description="2EXR" evidence="1">
    <location>
        <begin position="31"/>
        <end position="160"/>
    </location>
</feature>
<reference evidence="3" key="4">
    <citation type="journal article" date="2015" name="G3 (Bethesda)">
        <title>Genome sequences of three phytopathogenic species of the Magnaporthaceae family of fungi.</title>
        <authorList>
            <person name="Okagaki L.H."/>
            <person name="Nunes C.C."/>
            <person name="Sailsbery J."/>
            <person name="Clay B."/>
            <person name="Brown D."/>
            <person name="John T."/>
            <person name="Oh Y."/>
            <person name="Young N."/>
            <person name="Fitzgerald M."/>
            <person name="Haas B.J."/>
            <person name="Zeng Q."/>
            <person name="Young S."/>
            <person name="Adiconis X."/>
            <person name="Fan L."/>
            <person name="Levin J.Z."/>
            <person name="Mitchell T.K."/>
            <person name="Okubara P.A."/>
            <person name="Farman M.L."/>
            <person name="Kohn L.M."/>
            <person name="Birren B."/>
            <person name="Ma L.-J."/>
            <person name="Dean R.A."/>
        </authorList>
    </citation>
    <scope>NUCLEOTIDE SEQUENCE</scope>
    <source>
        <strain evidence="3">R3-111a-1</strain>
    </source>
</reference>
<reference evidence="2" key="2">
    <citation type="submission" date="2010-07" db="EMBL/GenBank/DDBJ databases">
        <authorList>
            <consortium name="The Broad Institute Genome Sequencing Platform"/>
            <consortium name="Broad Institute Genome Sequencing Center for Infectious Disease"/>
            <person name="Ma L.-J."/>
            <person name="Dead R."/>
            <person name="Young S."/>
            <person name="Zeng Q."/>
            <person name="Koehrsen M."/>
            <person name="Alvarado L."/>
            <person name="Berlin A."/>
            <person name="Chapman S.B."/>
            <person name="Chen Z."/>
            <person name="Freedman E."/>
            <person name="Gellesch M."/>
            <person name="Goldberg J."/>
            <person name="Griggs A."/>
            <person name="Gujja S."/>
            <person name="Heilman E.R."/>
            <person name="Heiman D."/>
            <person name="Hepburn T."/>
            <person name="Howarth C."/>
            <person name="Jen D."/>
            <person name="Larson L."/>
            <person name="Mehta T."/>
            <person name="Neiman D."/>
            <person name="Pearson M."/>
            <person name="Roberts A."/>
            <person name="Saif S."/>
            <person name="Shea T."/>
            <person name="Shenoy N."/>
            <person name="Sisk P."/>
            <person name="Stolte C."/>
            <person name="Sykes S."/>
            <person name="Walk T."/>
            <person name="White J."/>
            <person name="Yandava C."/>
            <person name="Haas B."/>
            <person name="Nusbaum C."/>
            <person name="Birren B."/>
        </authorList>
    </citation>
    <scope>NUCLEOTIDE SEQUENCE</scope>
    <source>
        <strain evidence="2">R3-111a-1</strain>
    </source>
</reference>
<reference evidence="2" key="3">
    <citation type="submission" date="2010-09" db="EMBL/GenBank/DDBJ databases">
        <title>Annotation of Gaeumannomyces graminis var. tritici R3-111a-1.</title>
        <authorList>
            <consortium name="The Broad Institute Genome Sequencing Platform"/>
            <person name="Ma L.-J."/>
            <person name="Dead R."/>
            <person name="Young S.K."/>
            <person name="Zeng Q."/>
            <person name="Gargeya S."/>
            <person name="Fitzgerald M."/>
            <person name="Haas B."/>
            <person name="Abouelleil A."/>
            <person name="Alvarado L."/>
            <person name="Arachchi H.M."/>
            <person name="Berlin A."/>
            <person name="Brown A."/>
            <person name="Chapman S.B."/>
            <person name="Chen Z."/>
            <person name="Dunbar C."/>
            <person name="Freedman E."/>
            <person name="Gearin G."/>
            <person name="Gellesch M."/>
            <person name="Goldberg J."/>
            <person name="Griggs A."/>
            <person name="Gujja S."/>
            <person name="Heiman D."/>
            <person name="Howarth C."/>
            <person name="Larson L."/>
            <person name="Lui A."/>
            <person name="MacDonald P.J.P."/>
            <person name="Mehta T."/>
            <person name="Montmayeur A."/>
            <person name="Murphy C."/>
            <person name="Neiman D."/>
            <person name="Pearson M."/>
            <person name="Priest M."/>
            <person name="Roberts A."/>
            <person name="Saif S."/>
            <person name="Shea T."/>
            <person name="Shenoy N."/>
            <person name="Sisk P."/>
            <person name="Stolte C."/>
            <person name="Sykes S."/>
            <person name="Yandava C."/>
            <person name="Wortman J."/>
            <person name="Nusbaum C."/>
            <person name="Birren B."/>
        </authorList>
    </citation>
    <scope>NUCLEOTIDE SEQUENCE</scope>
    <source>
        <strain evidence="2">R3-111a-1</strain>
    </source>
</reference>
<reference evidence="3" key="5">
    <citation type="submission" date="2018-04" db="UniProtKB">
        <authorList>
            <consortium name="EnsemblFungi"/>
        </authorList>
    </citation>
    <scope>IDENTIFICATION</scope>
    <source>
        <strain evidence="3">R3-111a-1</strain>
    </source>
</reference>
<evidence type="ECO:0000259" key="1">
    <source>
        <dbReference type="Pfam" id="PF20150"/>
    </source>
</evidence>
<dbReference type="InterPro" id="IPR045518">
    <property type="entry name" value="2EXR"/>
</dbReference>
<evidence type="ECO:0000313" key="2">
    <source>
        <dbReference type="EMBL" id="EJT75196.1"/>
    </source>
</evidence>
<dbReference type="VEuPathDB" id="FungiDB:GGTG_05133"/>
<protein>
    <recommendedName>
        <fullName evidence="1">2EXR domain-containing protein</fullName>
    </recommendedName>
</protein>
<dbReference type="GeneID" id="20345591"/>
<gene>
    <name evidence="3" type="primary">20345591</name>
    <name evidence="2" type="ORF">GGTG_05133</name>
</gene>
<evidence type="ECO:0000313" key="3">
    <source>
        <dbReference type="EnsemblFungi" id="EJT75196"/>
    </source>
</evidence>
<organism evidence="2">
    <name type="scientific">Gaeumannomyces tritici (strain R3-111a-1)</name>
    <name type="common">Wheat and barley take-all root rot fungus</name>
    <name type="synonym">Gaeumannomyces graminis var. tritici</name>
    <dbReference type="NCBI Taxonomy" id="644352"/>
    <lineage>
        <taxon>Eukaryota</taxon>
        <taxon>Fungi</taxon>
        <taxon>Dikarya</taxon>
        <taxon>Ascomycota</taxon>
        <taxon>Pezizomycotina</taxon>
        <taxon>Sordariomycetes</taxon>
        <taxon>Sordariomycetidae</taxon>
        <taxon>Magnaporthales</taxon>
        <taxon>Magnaporthaceae</taxon>
        <taxon>Gaeumannomyces</taxon>
    </lineage>
</organism>